<organism evidence="14 15">
    <name type="scientific">Linum trigynum</name>
    <dbReference type="NCBI Taxonomy" id="586398"/>
    <lineage>
        <taxon>Eukaryota</taxon>
        <taxon>Viridiplantae</taxon>
        <taxon>Streptophyta</taxon>
        <taxon>Embryophyta</taxon>
        <taxon>Tracheophyta</taxon>
        <taxon>Spermatophyta</taxon>
        <taxon>Magnoliopsida</taxon>
        <taxon>eudicotyledons</taxon>
        <taxon>Gunneridae</taxon>
        <taxon>Pentapetalae</taxon>
        <taxon>rosids</taxon>
        <taxon>fabids</taxon>
        <taxon>Malpighiales</taxon>
        <taxon>Linaceae</taxon>
        <taxon>Linum</taxon>
    </lineage>
</organism>
<keyword evidence="6 12" id="KW-0479">Metal-binding</keyword>
<evidence type="ECO:0000256" key="1">
    <source>
        <dbReference type="ARBA" id="ARBA00001971"/>
    </source>
</evidence>
<dbReference type="GO" id="GO:0016705">
    <property type="term" value="F:oxidoreductase activity, acting on paired donors, with incorporation or reduction of molecular oxygen"/>
    <property type="evidence" value="ECO:0007669"/>
    <property type="project" value="InterPro"/>
</dbReference>
<keyword evidence="5" id="KW-0812">Transmembrane</keyword>
<evidence type="ECO:0000256" key="4">
    <source>
        <dbReference type="ARBA" id="ARBA00022617"/>
    </source>
</evidence>
<dbReference type="InterPro" id="IPR036396">
    <property type="entry name" value="Cyt_P450_sf"/>
</dbReference>
<evidence type="ECO:0000256" key="11">
    <source>
        <dbReference type="ARBA" id="ARBA00023136"/>
    </source>
</evidence>
<sequence length="525" mass="58328">MASLTFMPLTTTLAGSSDPPPRAFFPLLLLHRIPTRICCHRTQSESQSQIIPTKKQLIPGPARLPLIGNLHNLIGALPHQALRNLASQYGPIMHLQLGEISAVVVSTPAMAQEILKTQDLNFADRPRLLAAEIATWGSLDIAFSPHGEYWKQMKRISLTELLGPRKTLSFRGIRETEVSGFIQSLRNSAGKPVNITEKLLNLTNRITTKAAFGYQCVDEDEFVGLVNSAVKAASGFNVADLYPSLGFLQDLTGMKSELLRTRNGLDRIFAKIIKQHQEKRVNGGGDVESDDEDFMDVLLRLQGTGGFKCPITSTNIKAVLVDLFIAGTDTSSITMEWAISEMMKNPRVMRKAQAEVREAMKGKSIVTEADIQNLPYLDLVIKETFRLHPPIPLLLPRESKERCEIAGYEIAKKTKVIVNAWAIGRDPGAWEEPEHFIPERFDGSEIDFKGMHFELLPFGAGRRICPGIALGMANVELPLAQLLYYFDWELPGGLIADKFDMEESFGATMSRKNPLYLVAKEVDSN</sequence>
<comment type="subcellular location">
    <subcellularLocation>
        <location evidence="2">Membrane</location>
    </subcellularLocation>
</comment>
<feature type="binding site" description="axial binding residue" evidence="12">
    <location>
        <position position="465"/>
    </location>
    <ligand>
        <name>heme</name>
        <dbReference type="ChEBI" id="CHEBI:30413"/>
    </ligand>
    <ligandPart>
        <name>Fe</name>
        <dbReference type="ChEBI" id="CHEBI:18248"/>
    </ligandPart>
</feature>
<proteinExistence type="inferred from homology"/>
<evidence type="ECO:0008006" key="16">
    <source>
        <dbReference type="Google" id="ProtNLM"/>
    </source>
</evidence>
<evidence type="ECO:0000313" key="14">
    <source>
        <dbReference type="EMBL" id="CAL1402129.1"/>
    </source>
</evidence>
<dbReference type="PANTHER" id="PTHR47955:SF9">
    <property type="entry name" value="PREMNASPIRODIENE OXYGENASE-LIKE"/>
    <property type="match status" value="1"/>
</dbReference>
<dbReference type="Proteomes" id="UP001497516">
    <property type="component" value="Chromosome 7"/>
</dbReference>
<dbReference type="Gene3D" id="1.10.630.10">
    <property type="entry name" value="Cytochrome P450"/>
    <property type="match status" value="1"/>
</dbReference>
<dbReference type="GO" id="GO:0004497">
    <property type="term" value="F:monooxygenase activity"/>
    <property type="evidence" value="ECO:0007669"/>
    <property type="project" value="UniProtKB-KW"/>
</dbReference>
<evidence type="ECO:0000313" key="15">
    <source>
        <dbReference type="Proteomes" id="UP001497516"/>
    </source>
</evidence>
<evidence type="ECO:0000256" key="6">
    <source>
        <dbReference type="ARBA" id="ARBA00022723"/>
    </source>
</evidence>
<dbReference type="CDD" id="cd11072">
    <property type="entry name" value="CYP71-like"/>
    <property type="match status" value="1"/>
</dbReference>
<dbReference type="GO" id="GO:0005506">
    <property type="term" value="F:iron ion binding"/>
    <property type="evidence" value="ECO:0007669"/>
    <property type="project" value="InterPro"/>
</dbReference>
<keyword evidence="8 13" id="KW-0560">Oxidoreductase</keyword>
<dbReference type="InterPro" id="IPR017972">
    <property type="entry name" value="Cyt_P450_CS"/>
</dbReference>
<evidence type="ECO:0000256" key="12">
    <source>
        <dbReference type="PIRSR" id="PIRSR602401-1"/>
    </source>
</evidence>
<dbReference type="Pfam" id="PF00067">
    <property type="entry name" value="p450"/>
    <property type="match status" value="1"/>
</dbReference>
<evidence type="ECO:0000256" key="2">
    <source>
        <dbReference type="ARBA" id="ARBA00004370"/>
    </source>
</evidence>
<evidence type="ECO:0000256" key="3">
    <source>
        <dbReference type="ARBA" id="ARBA00010617"/>
    </source>
</evidence>
<dbReference type="PRINTS" id="PR00385">
    <property type="entry name" value="P450"/>
</dbReference>
<dbReference type="AlphaFoldDB" id="A0AAV2FVX7"/>
<accession>A0AAV2FVX7</accession>
<keyword evidence="9 12" id="KW-0408">Iron</keyword>
<evidence type="ECO:0000256" key="8">
    <source>
        <dbReference type="ARBA" id="ARBA00023002"/>
    </source>
</evidence>
<evidence type="ECO:0000256" key="13">
    <source>
        <dbReference type="RuleBase" id="RU000461"/>
    </source>
</evidence>
<gene>
    <name evidence="14" type="ORF">LTRI10_LOCUS42154</name>
</gene>
<keyword evidence="10 13" id="KW-0503">Monooxygenase</keyword>
<reference evidence="14 15" key="1">
    <citation type="submission" date="2024-04" db="EMBL/GenBank/DDBJ databases">
        <authorList>
            <person name="Fracassetti M."/>
        </authorList>
    </citation>
    <scope>NUCLEOTIDE SEQUENCE [LARGE SCALE GENOMIC DNA]</scope>
</reference>
<dbReference type="GO" id="GO:0016020">
    <property type="term" value="C:membrane"/>
    <property type="evidence" value="ECO:0007669"/>
    <property type="project" value="UniProtKB-SubCell"/>
</dbReference>
<dbReference type="InterPro" id="IPR001128">
    <property type="entry name" value="Cyt_P450"/>
</dbReference>
<comment type="similarity">
    <text evidence="3 13">Belongs to the cytochrome P450 family.</text>
</comment>
<dbReference type="GO" id="GO:0020037">
    <property type="term" value="F:heme binding"/>
    <property type="evidence" value="ECO:0007669"/>
    <property type="project" value="InterPro"/>
</dbReference>
<name>A0AAV2FVX7_9ROSI</name>
<keyword evidence="15" id="KW-1185">Reference proteome</keyword>
<dbReference type="PROSITE" id="PS00086">
    <property type="entry name" value="CYTOCHROME_P450"/>
    <property type="match status" value="1"/>
</dbReference>
<comment type="cofactor">
    <cofactor evidence="1 12">
        <name>heme</name>
        <dbReference type="ChEBI" id="CHEBI:30413"/>
    </cofactor>
</comment>
<protein>
    <recommendedName>
        <fullName evidence="16">Cytochrome P450</fullName>
    </recommendedName>
</protein>
<evidence type="ECO:0000256" key="10">
    <source>
        <dbReference type="ARBA" id="ARBA00023033"/>
    </source>
</evidence>
<evidence type="ECO:0000256" key="5">
    <source>
        <dbReference type="ARBA" id="ARBA00022692"/>
    </source>
</evidence>
<evidence type="ECO:0000256" key="7">
    <source>
        <dbReference type="ARBA" id="ARBA00022989"/>
    </source>
</evidence>
<keyword evidence="7" id="KW-1133">Transmembrane helix</keyword>
<dbReference type="FunFam" id="1.10.630.10:FF:000043">
    <property type="entry name" value="Cytochrome P450 99A2"/>
    <property type="match status" value="1"/>
</dbReference>
<dbReference type="PRINTS" id="PR00463">
    <property type="entry name" value="EP450I"/>
</dbReference>
<dbReference type="EMBL" id="OZ034820">
    <property type="protein sequence ID" value="CAL1402129.1"/>
    <property type="molecule type" value="Genomic_DNA"/>
</dbReference>
<dbReference type="PANTHER" id="PTHR47955">
    <property type="entry name" value="CYTOCHROME P450 FAMILY 71 PROTEIN"/>
    <property type="match status" value="1"/>
</dbReference>
<dbReference type="SUPFAM" id="SSF48264">
    <property type="entry name" value="Cytochrome P450"/>
    <property type="match status" value="1"/>
</dbReference>
<keyword evidence="4 12" id="KW-0349">Heme</keyword>
<keyword evidence="11" id="KW-0472">Membrane</keyword>
<evidence type="ECO:0000256" key="9">
    <source>
        <dbReference type="ARBA" id="ARBA00023004"/>
    </source>
</evidence>
<dbReference type="InterPro" id="IPR002401">
    <property type="entry name" value="Cyt_P450_E_grp-I"/>
</dbReference>